<evidence type="ECO:0008006" key="4">
    <source>
        <dbReference type="Google" id="ProtNLM"/>
    </source>
</evidence>
<keyword evidence="1" id="KW-1133">Transmembrane helix</keyword>
<reference evidence="2" key="1">
    <citation type="journal article" date="2022" name="Int. J. Mol. Sci.">
        <title>Phenotypic and Genotypic Virulence Characterisation of Staphylococcus pettenkoferi Strains Isolated from Human Bloodstream and Diabetic Foot Infections.</title>
        <authorList>
            <person name="Magnan C."/>
            <person name="Ahmad-Mansour N."/>
            <person name="Pouget C."/>
            <person name="Morsli M."/>
            <person name="Huc-Brandt S."/>
            <person name="Pantel A."/>
            <person name="Dunyach-Remy C."/>
            <person name="Sotto A."/>
            <person name="Molle V."/>
            <person name="Lavigne J.-P."/>
        </authorList>
    </citation>
    <scope>NUCLEOTIDE SEQUENCE</scope>
    <source>
        <strain evidence="2">NSP012P</strain>
    </source>
</reference>
<feature type="transmembrane region" description="Helical" evidence="1">
    <location>
        <begin position="37"/>
        <end position="57"/>
    </location>
</feature>
<sequence length="250" mass="29135">MHNLKDVKWIILIILLIIACFGVFVALQSNIDYKDKISIFISFVGLFATFGGAYLGAKISGDNAKKLYEKQKREKEKSLFNKIDLMVNVKLISIYDHAERFQKSIEENFEYDKNNDTLIDIKEAISGYAEPVIELLEDREVHNGSLNMKKSLLRMYNECNRLVNYIFMIDIETNELFPEDNFMFLTIDENNKRIELALKYNSVKFAEYLFIKDTLDKQLDNILKSIAKENLLIDNLDIKNGAKREFTIDL</sequence>
<protein>
    <recommendedName>
        <fullName evidence="4">Phage abortive infection protein</fullName>
    </recommendedName>
</protein>
<comment type="caution">
    <text evidence="2">The sequence shown here is derived from an EMBL/GenBank/DDBJ whole genome shotgun (WGS) entry which is preliminary data.</text>
</comment>
<reference evidence="2" key="2">
    <citation type="submission" date="2022-08" db="EMBL/GenBank/DDBJ databases">
        <authorList>
            <person name="Magnan C."/>
        </authorList>
    </citation>
    <scope>NUCLEOTIDE SEQUENCE</scope>
    <source>
        <strain evidence="2">NSP012P</strain>
    </source>
</reference>
<gene>
    <name evidence="2" type="ORF">NW133_11165</name>
</gene>
<proteinExistence type="predicted"/>
<evidence type="ECO:0000313" key="3">
    <source>
        <dbReference type="Proteomes" id="UP001072952"/>
    </source>
</evidence>
<dbReference type="EMBL" id="JANSLD010000042">
    <property type="protein sequence ID" value="MCY1584051.1"/>
    <property type="molecule type" value="Genomic_DNA"/>
</dbReference>
<evidence type="ECO:0000313" key="2">
    <source>
        <dbReference type="EMBL" id="MCY1584051.1"/>
    </source>
</evidence>
<dbReference type="RefSeq" id="WP_124225577.1">
    <property type="nucleotide sequence ID" value="NZ_JANSKN010000006.1"/>
</dbReference>
<keyword evidence="1" id="KW-0472">Membrane</keyword>
<name>A0ABT4BMZ0_9STAP</name>
<organism evidence="2 3">
    <name type="scientific">Staphylococcus pettenkoferi</name>
    <dbReference type="NCBI Taxonomy" id="170573"/>
    <lineage>
        <taxon>Bacteria</taxon>
        <taxon>Bacillati</taxon>
        <taxon>Bacillota</taxon>
        <taxon>Bacilli</taxon>
        <taxon>Bacillales</taxon>
        <taxon>Staphylococcaceae</taxon>
        <taxon>Staphylococcus</taxon>
    </lineage>
</organism>
<dbReference type="Proteomes" id="UP001072952">
    <property type="component" value="Unassembled WGS sequence"/>
</dbReference>
<accession>A0ABT4BMZ0</accession>
<dbReference type="PROSITE" id="PS51257">
    <property type="entry name" value="PROKAR_LIPOPROTEIN"/>
    <property type="match status" value="1"/>
</dbReference>
<keyword evidence="3" id="KW-1185">Reference proteome</keyword>
<evidence type="ECO:0000256" key="1">
    <source>
        <dbReference type="SAM" id="Phobius"/>
    </source>
</evidence>
<keyword evidence="1" id="KW-0812">Transmembrane</keyword>
<feature type="transmembrane region" description="Helical" evidence="1">
    <location>
        <begin position="9"/>
        <end position="31"/>
    </location>
</feature>